<dbReference type="OrthoDB" id="282886at2"/>
<reference evidence="2 3" key="1">
    <citation type="journal article" date="2009" name="Int. J. Syst. Evol. Microbiol.">
        <title>Paenibacillus contaminans sp. nov., isolated from a contaminated laboratory plate.</title>
        <authorList>
            <person name="Chou J.H."/>
            <person name="Lee J.H."/>
            <person name="Lin M.C."/>
            <person name="Chang P.S."/>
            <person name="Arun A.B."/>
            <person name="Young C.C."/>
            <person name="Chen W.M."/>
        </authorList>
    </citation>
    <scope>NUCLEOTIDE SEQUENCE [LARGE SCALE GENOMIC DNA]</scope>
    <source>
        <strain evidence="2 3">CKOBP-6</strain>
    </source>
</reference>
<evidence type="ECO:0000313" key="3">
    <source>
        <dbReference type="Proteomes" id="UP000250369"/>
    </source>
</evidence>
<gene>
    <name evidence="2" type="ORF">DQG23_11790</name>
</gene>
<keyword evidence="1" id="KW-1133">Transmembrane helix</keyword>
<protein>
    <submittedName>
        <fullName evidence="2">DUF2500 domain-containing protein</fullName>
    </submittedName>
</protein>
<dbReference type="AlphaFoldDB" id="A0A329MP68"/>
<accession>A0A329MP68</accession>
<dbReference type="InterPro" id="IPR019635">
    <property type="entry name" value="DUF2500"/>
</dbReference>
<dbReference type="Gene3D" id="2.40.50.660">
    <property type="match status" value="1"/>
</dbReference>
<keyword evidence="1" id="KW-0812">Transmembrane</keyword>
<feature type="transmembrane region" description="Helical" evidence="1">
    <location>
        <begin position="12"/>
        <end position="34"/>
    </location>
</feature>
<proteinExistence type="predicted"/>
<dbReference type="RefSeq" id="WP_113031034.1">
    <property type="nucleotide sequence ID" value="NZ_QMFB01000005.1"/>
</dbReference>
<sequence>MVDIGGFGGMGGGFGIVGTLFPIVFVIILIFIVVKLISGVAEWSSNNRQPVLTVEAGVVAKRTEVSHHNHNTNGQAHMHTSTTYYVTFQVESGDRMEFRVNGREFGQLAEGDQGRLTFQGTRYHGYERW</sequence>
<evidence type="ECO:0000313" key="2">
    <source>
        <dbReference type="EMBL" id="RAV21330.1"/>
    </source>
</evidence>
<organism evidence="2 3">
    <name type="scientific">Paenibacillus contaminans</name>
    <dbReference type="NCBI Taxonomy" id="450362"/>
    <lineage>
        <taxon>Bacteria</taxon>
        <taxon>Bacillati</taxon>
        <taxon>Bacillota</taxon>
        <taxon>Bacilli</taxon>
        <taxon>Bacillales</taxon>
        <taxon>Paenibacillaceae</taxon>
        <taxon>Paenibacillus</taxon>
    </lineage>
</organism>
<dbReference type="Proteomes" id="UP000250369">
    <property type="component" value="Unassembled WGS sequence"/>
</dbReference>
<dbReference type="Pfam" id="PF10694">
    <property type="entry name" value="DUF2500"/>
    <property type="match status" value="1"/>
</dbReference>
<keyword evidence="1" id="KW-0472">Membrane</keyword>
<comment type="caution">
    <text evidence="2">The sequence shown here is derived from an EMBL/GenBank/DDBJ whole genome shotgun (WGS) entry which is preliminary data.</text>
</comment>
<evidence type="ECO:0000256" key="1">
    <source>
        <dbReference type="SAM" id="Phobius"/>
    </source>
</evidence>
<dbReference type="EMBL" id="QMFB01000005">
    <property type="protein sequence ID" value="RAV21330.1"/>
    <property type="molecule type" value="Genomic_DNA"/>
</dbReference>
<keyword evidence="3" id="KW-1185">Reference proteome</keyword>
<name>A0A329MP68_9BACL</name>